<dbReference type="InterPro" id="IPR005591">
    <property type="entry name" value="NapB"/>
</dbReference>
<evidence type="ECO:0000256" key="7">
    <source>
        <dbReference type="ARBA" id="ARBA00022729"/>
    </source>
</evidence>
<evidence type="ECO:0000256" key="1">
    <source>
        <dbReference type="ARBA" id="ARBA00004418"/>
    </source>
</evidence>
<evidence type="ECO:0000256" key="11">
    <source>
        <dbReference type="ARBA" id="ARBA00031832"/>
    </source>
</evidence>
<comment type="subcellular location">
    <subcellularLocation>
        <location evidence="1">Periplasm</location>
    </subcellularLocation>
</comment>
<feature type="binding site" description="covalent" evidence="12">
    <location>
        <position position="160"/>
    </location>
    <ligand>
        <name>heme c</name>
        <dbReference type="ChEBI" id="CHEBI:61717"/>
        <label>2</label>
    </ligand>
</feature>
<feature type="binding site" description="axial binding residue" evidence="13">
    <location>
        <position position="164"/>
    </location>
    <ligand>
        <name>heme c</name>
        <dbReference type="ChEBI" id="CHEBI:61717"/>
        <label>2</label>
    </ligand>
    <ligandPart>
        <name>Fe</name>
        <dbReference type="ChEBI" id="CHEBI:18248"/>
    </ligandPart>
</feature>
<dbReference type="InterPro" id="IPR036280">
    <property type="entry name" value="Multihaem_cyt_sf"/>
</dbReference>
<dbReference type="Pfam" id="PF03892">
    <property type="entry name" value="NapB"/>
    <property type="match status" value="2"/>
</dbReference>
<keyword evidence="6 13" id="KW-0479">Metal-binding</keyword>
<feature type="binding site" description="covalent" evidence="12">
    <location>
        <position position="163"/>
    </location>
    <ligand>
        <name>heme c</name>
        <dbReference type="ChEBI" id="CHEBI:61717"/>
        <label>2</label>
    </ligand>
</feature>
<evidence type="ECO:0000256" key="13">
    <source>
        <dbReference type="PIRSR" id="PIRSR006105-2"/>
    </source>
</evidence>
<dbReference type="OrthoDB" id="13290at2"/>
<dbReference type="EMBL" id="NXIF01000005">
    <property type="protein sequence ID" value="PKI82050.1"/>
    <property type="molecule type" value="Genomic_DNA"/>
</dbReference>
<comment type="similarity">
    <text evidence="2">Belongs to the NapB family.</text>
</comment>
<keyword evidence="16" id="KW-1185">Reference proteome</keyword>
<evidence type="ECO:0000256" key="14">
    <source>
        <dbReference type="SAM" id="SignalP"/>
    </source>
</evidence>
<name>A0A2N1J667_9BACT</name>
<dbReference type="PIRSF" id="PIRSF006105">
    <property type="entry name" value="NapB"/>
    <property type="match status" value="1"/>
</dbReference>
<feature type="binding site" description="covalent" evidence="12">
    <location>
        <position position="95"/>
    </location>
    <ligand>
        <name>heme c</name>
        <dbReference type="ChEBI" id="CHEBI:61717"/>
        <label>1</label>
    </ligand>
</feature>
<dbReference type="AlphaFoldDB" id="A0A2N1J667"/>
<feature type="binding site" description="axial binding residue" evidence="13">
    <location>
        <position position="113"/>
    </location>
    <ligand>
        <name>heme c</name>
        <dbReference type="ChEBI" id="CHEBI:61717"/>
        <label>2</label>
    </ligand>
    <ligandPart>
        <name>Fe</name>
        <dbReference type="ChEBI" id="CHEBI:18248"/>
    </ligandPart>
</feature>
<evidence type="ECO:0000256" key="6">
    <source>
        <dbReference type="ARBA" id="ARBA00022723"/>
    </source>
</evidence>
<evidence type="ECO:0000256" key="8">
    <source>
        <dbReference type="ARBA" id="ARBA00022764"/>
    </source>
</evidence>
<feature type="signal peptide" evidence="14">
    <location>
        <begin position="1"/>
        <end position="18"/>
    </location>
</feature>
<accession>A0A2N1J667</accession>
<proteinExistence type="inferred from homology"/>
<evidence type="ECO:0000256" key="9">
    <source>
        <dbReference type="ARBA" id="ARBA00022982"/>
    </source>
</evidence>
<dbReference type="Gene3D" id="1.10.1130.10">
    <property type="entry name" value="Flavocytochrome C3, Chain A"/>
    <property type="match status" value="1"/>
</dbReference>
<organism evidence="15 16">
    <name type="scientific">Malaciobacter halophilus</name>
    <dbReference type="NCBI Taxonomy" id="197482"/>
    <lineage>
        <taxon>Bacteria</taxon>
        <taxon>Pseudomonadati</taxon>
        <taxon>Campylobacterota</taxon>
        <taxon>Epsilonproteobacteria</taxon>
        <taxon>Campylobacterales</taxon>
        <taxon>Arcobacteraceae</taxon>
        <taxon>Malaciobacter</taxon>
    </lineage>
</organism>
<evidence type="ECO:0000256" key="12">
    <source>
        <dbReference type="PIRSR" id="PIRSR006105-1"/>
    </source>
</evidence>
<dbReference type="GO" id="GO:0042597">
    <property type="term" value="C:periplasmic space"/>
    <property type="evidence" value="ECO:0007669"/>
    <property type="project" value="UniProtKB-SubCell"/>
</dbReference>
<keyword evidence="10 13" id="KW-0408">Iron</keyword>
<dbReference type="GO" id="GO:0046872">
    <property type="term" value="F:metal ion binding"/>
    <property type="evidence" value="ECO:0007669"/>
    <property type="project" value="UniProtKB-KW"/>
</dbReference>
<dbReference type="PANTHER" id="PTHR38604">
    <property type="entry name" value="PERIPLASMIC NITRATE REDUCTASE, ELECTRON TRANSFER SUBUNIT"/>
    <property type="match status" value="1"/>
</dbReference>
<feature type="binding site" description="covalent" evidence="12">
    <location>
        <position position="92"/>
    </location>
    <ligand>
        <name>heme c</name>
        <dbReference type="ChEBI" id="CHEBI:61717"/>
        <label>1</label>
    </ligand>
</feature>
<keyword evidence="4" id="KW-0813">Transport</keyword>
<evidence type="ECO:0000313" key="15">
    <source>
        <dbReference type="EMBL" id="PKI82050.1"/>
    </source>
</evidence>
<dbReference type="Proteomes" id="UP000233248">
    <property type="component" value="Unassembled WGS sequence"/>
</dbReference>
<evidence type="ECO:0000256" key="2">
    <source>
        <dbReference type="ARBA" id="ARBA00007368"/>
    </source>
</evidence>
<keyword evidence="5 12" id="KW-0349">Heme</keyword>
<gene>
    <name evidence="15" type="ORF">CP960_00905</name>
</gene>
<comment type="caution">
    <text evidence="15">The sequence shown here is derived from an EMBL/GenBank/DDBJ whole genome shotgun (WGS) entry which is preliminary data.</text>
</comment>
<feature type="binding site" description="axial binding residue" evidence="13">
    <location>
        <position position="77"/>
    </location>
    <ligand>
        <name>heme c</name>
        <dbReference type="ChEBI" id="CHEBI:61717"/>
        <label>1</label>
    </ligand>
    <ligandPart>
        <name>Fe</name>
        <dbReference type="ChEBI" id="CHEBI:18248"/>
    </ligandPart>
</feature>
<sequence length="201" mass="21605">MKLTNIALGIATAATLFVAGCATSQKTVSEESLGLRKTDLYSESSTVADKTQYTSTPAGTGITYQRSFENAPPMIPHDVEGMLPITINNNSCTSCHTPGVAETMNATPIPKSHFTDFRPVTKLLEDGKIVKDGKIVTNTSDLVLADYKKLNTLAGARFNCSQCHAPQSKGQLVENTFQPDFKSKDAKNASNLIDTMNEGVK</sequence>
<keyword evidence="7 14" id="KW-0732">Signal</keyword>
<reference evidence="15 16" key="1">
    <citation type="submission" date="2017-09" db="EMBL/GenBank/DDBJ databases">
        <title>Genomics of the genus Arcobacter.</title>
        <authorList>
            <person name="Perez-Cataluna A."/>
            <person name="Figueras M.J."/>
            <person name="Salas-Masso N."/>
        </authorList>
    </citation>
    <scope>NUCLEOTIDE SEQUENCE [LARGE SCALE GENOMIC DNA]</scope>
    <source>
        <strain evidence="15 16">DSM 18005</strain>
    </source>
</reference>
<dbReference type="GO" id="GO:0009061">
    <property type="term" value="P:anaerobic respiration"/>
    <property type="evidence" value="ECO:0007669"/>
    <property type="project" value="InterPro"/>
</dbReference>
<evidence type="ECO:0000313" key="16">
    <source>
        <dbReference type="Proteomes" id="UP000233248"/>
    </source>
</evidence>
<protein>
    <recommendedName>
        <fullName evidence="3">Periplasmic nitrate reductase, electron transfer subunit</fullName>
    </recommendedName>
    <alternativeName>
        <fullName evidence="11">Diheme cytochrome c NapB</fullName>
    </alternativeName>
</protein>
<dbReference type="PROSITE" id="PS51257">
    <property type="entry name" value="PROKAR_LIPOPROTEIN"/>
    <property type="match status" value="1"/>
</dbReference>
<comment type="PTM">
    <text evidence="12">Binds 2 heme C groups per subunit.</text>
</comment>
<evidence type="ECO:0000256" key="4">
    <source>
        <dbReference type="ARBA" id="ARBA00022448"/>
    </source>
</evidence>
<keyword evidence="8" id="KW-0574">Periplasm</keyword>
<dbReference type="SUPFAM" id="SSF48695">
    <property type="entry name" value="Multiheme cytochromes"/>
    <property type="match status" value="1"/>
</dbReference>
<evidence type="ECO:0000256" key="5">
    <source>
        <dbReference type="ARBA" id="ARBA00022617"/>
    </source>
</evidence>
<dbReference type="KEGG" id="ahs:AHALO_0420"/>
<evidence type="ECO:0000256" key="3">
    <source>
        <dbReference type="ARBA" id="ARBA00013773"/>
    </source>
</evidence>
<dbReference type="PANTHER" id="PTHR38604:SF1">
    <property type="entry name" value="PERIPLASMIC NITRATE REDUCTASE, ELECTRON TRANSFER SUBUNIT"/>
    <property type="match status" value="1"/>
</dbReference>
<feature type="chain" id="PRO_5014929729" description="Periplasmic nitrate reductase, electron transfer subunit" evidence="14">
    <location>
        <begin position="19"/>
        <end position="201"/>
    </location>
</feature>
<keyword evidence="9" id="KW-0249">Electron transport</keyword>
<dbReference type="RefSeq" id="WP_101183304.1">
    <property type="nucleotide sequence ID" value="NZ_CP031218.1"/>
</dbReference>
<evidence type="ECO:0000256" key="10">
    <source>
        <dbReference type="ARBA" id="ARBA00023004"/>
    </source>
</evidence>
<feature type="binding site" description="axial binding residue" evidence="13">
    <location>
        <position position="96"/>
    </location>
    <ligand>
        <name>heme c</name>
        <dbReference type="ChEBI" id="CHEBI:61717"/>
        <label>1</label>
    </ligand>
    <ligandPart>
        <name>Fe</name>
        <dbReference type="ChEBI" id="CHEBI:18248"/>
    </ligandPart>
</feature>